<gene>
    <name evidence="2" type="ORF">E2562_016516</name>
</gene>
<accession>A0A6G1C867</accession>
<dbReference type="Pfam" id="PF07762">
    <property type="entry name" value="DUF1618"/>
    <property type="match status" value="1"/>
</dbReference>
<dbReference type="PANTHER" id="PTHR33074:SF76">
    <property type="entry name" value="OS11G0569701 PROTEIN"/>
    <property type="match status" value="1"/>
</dbReference>
<sequence>MATLPATATLRLPSGGGRRLRQRLRKRSFHGVRAPRRTGWVERERDILEEAELVVLRSGEWSATRTPIIHDDGKAEELSYWQTDMAVSVGDRRLSWVDLYRSTILCDLFDESPRLRYVSLLVEAPAGECDDKYDSNGDNRRRYLMANRSICLTDGGATLKFIDIFPCCCFVINHSTSAFVINT</sequence>
<evidence type="ECO:0000259" key="1">
    <source>
        <dbReference type="Pfam" id="PF07762"/>
    </source>
</evidence>
<organism evidence="2 3">
    <name type="scientific">Oryza meyeriana var. granulata</name>
    <dbReference type="NCBI Taxonomy" id="110450"/>
    <lineage>
        <taxon>Eukaryota</taxon>
        <taxon>Viridiplantae</taxon>
        <taxon>Streptophyta</taxon>
        <taxon>Embryophyta</taxon>
        <taxon>Tracheophyta</taxon>
        <taxon>Spermatophyta</taxon>
        <taxon>Magnoliopsida</taxon>
        <taxon>Liliopsida</taxon>
        <taxon>Poales</taxon>
        <taxon>Poaceae</taxon>
        <taxon>BOP clade</taxon>
        <taxon>Oryzoideae</taxon>
        <taxon>Oryzeae</taxon>
        <taxon>Oryzinae</taxon>
        <taxon>Oryza</taxon>
        <taxon>Oryza meyeriana</taxon>
    </lineage>
</organism>
<dbReference type="PANTHER" id="PTHR33074">
    <property type="entry name" value="EXPRESSED PROTEIN-RELATED"/>
    <property type="match status" value="1"/>
</dbReference>
<evidence type="ECO:0000313" key="2">
    <source>
        <dbReference type="EMBL" id="KAF0895783.1"/>
    </source>
</evidence>
<name>A0A6G1C867_9ORYZ</name>
<keyword evidence="3" id="KW-1185">Reference proteome</keyword>
<dbReference type="Proteomes" id="UP000479710">
    <property type="component" value="Unassembled WGS sequence"/>
</dbReference>
<dbReference type="OrthoDB" id="696950at2759"/>
<dbReference type="EMBL" id="SPHZ02000010">
    <property type="protein sequence ID" value="KAF0895783.1"/>
    <property type="molecule type" value="Genomic_DNA"/>
</dbReference>
<dbReference type="AlphaFoldDB" id="A0A6G1C867"/>
<evidence type="ECO:0000313" key="3">
    <source>
        <dbReference type="Proteomes" id="UP000479710"/>
    </source>
</evidence>
<reference evidence="2 3" key="1">
    <citation type="submission" date="2019-11" db="EMBL/GenBank/DDBJ databases">
        <title>Whole genome sequence of Oryza granulata.</title>
        <authorList>
            <person name="Li W."/>
        </authorList>
    </citation>
    <scope>NUCLEOTIDE SEQUENCE [LARGE SCALE GENOMIC DNA]</scope>
    <source>
        <strain evidence="3">cv. Menghai</strain>
        <tissue evidence="2">Leaf</tissue>
    </source>
</reference>
<feature type="domain" description="DUF1618" evidence="1">
    <location>
        <begin position="96"/>
        <end position="170"/>
    </location>
</feature>
<dbReference type="InterPro" id="IPR011676">
    <property type="entry name" value="DUF1618"/>
</dbReference>
<protein>
    <recommendedName>
        <fullName evidence="1">DUF1618 domain-containing protein</fullName>
    </recommendedName>
</protein>
<comment type="caution">
    <text evidence="2">The sequence shown here is derived from an EMBL/GenBank/DDBJ whole genome shotgun (WGS) entry which is preliminary data.</text>
</comment>
<proteinExistence type="predicted"/>